<accession>A0AA38CBK7</accession>
<reference evidence="1 2" key="1">
    <citation type="journal article" date="2021" name="Nat. Plants">
        <title>The Taxus genome provides insights into paclitaxel biosynthesis.</title>
        <authorList>
            <person name="Xiong X."/>
            <person name="Gou J."/>
            <person name="Liao Q."/>
            <person name="Li Y."/>
            <person name="Zhou Q."/>
            <person name="Bi G."/>
            <person name="Li C."/>
            <person name="Du R."/>
            <person name="Wang X."/>
            <person name="Sun T."/>
            <person name="Guo L."/>
            <person name="Liang H."/>
            <person name="Lu P."/>
            <person name="Wu Y."/>
            <person name="Zhang Z."/>
            <person name="Ro D.K."/>
            <person name="Shang Y."/>
            <person name="Huang S."/>
            <person name="Yan J."/>
        </authorList>
    </citation>
    <scope>NUCLEOTIDE SEQUENCE [LARGE SCALE GENOMIC DNA]</scope>
    <source>
        <strain evidence="1">Ta-2019</strain>
    </source>
</reference>
<feature type="non-terminal residue" evidence="1">
    <location>
        <position position="93"/>
    </location>
</feature>
<keyword evidence="2" id="KW-1185">Reference proteome</keyword>
<name>A0AA38CBK7_TAXCH</name>
<protein>
    <submittedName>
        <fullName evidence="1">Uncharacterized protein</fullName>
    </submittedName>
</protein>
<feature type="non-terminal residue" evidence="1">
    <location>
        <position position="1"/>
    </location>
</feature>
<dbReference type="AlphaFoldDB" id="A0AA38CBK7"/>
<proteinExistence type="predicted"/>
<sequence length="93" mass="10473">PQMTQEEAYYHIQQSAYLAAQGDPNFAQAQQGQPDTTMVNFEITDHVAVNQEIGAKERAEFVAAVTRSRKRAMEENLGEKTVVPTQENQYITI</sequence>
<dbReference type="EMBL" id="JAHRHJ020000096">
    <property type="protein sequence ID" value="KAH9294469.1"/>
    <property type="molecule type" value="Genomic_DNA"/>
</dbReference>
<dbReference type="Proteomes" id="UP000824469">
    <property type="component" value="Unassembled WGS sequence"/>
</dbReference>
<gene>
    <name evidence="1" type="ORF">KI387_040327</name>
</gene>
<organism evidence="1 2">
    <name type="scientific">Taxus chinensis</name>
    <name type="common">Chinese yew</name>
    <name type="synonym">Taxus wallichiana var. chinensis</name>
    <dbReference type="NCBI Taxonomy" id="29808"/>
    <lineage>
        <taxon>Eukaryota</taxon>
        <taxon>Viridiplantae</taxon>
        <taxon>Streptophyta</taxon>
        <taxon>Embryophyta</taxon>
        <taxon>Tracheophyta</taxon>
        <taxon>Spermatophyta</taxon>
        <taxon>Pinopsida</taxon>
        <taxon>Pinidae</taxon>
        <taxon>Conifers II</taxon>
        <taxon>Cupressales</taxon>
        <taxon>Taxaceae</taxon>
        <taxon>Taxus</taxon>
    </lineage>
</organism>
<comment type="caution">
    <text evidence="1">The sequence shown here is derived from an EMBL/GenBank/DDBJ whole genome shotgun (WGS) entry which is preliminary data.</text>
</comment>
<evidence type="ECO:0000313" key="1">
    <source>
        <dbReference type="EMBL" id="KAH9294469.1"/>
    </source>
</evidence>
<evidence type="ECO:0000313" key="2">
    <source>
        <dbReference type="Proteomes" id="UP000824469"/>
    </source>
</evidence>